<feature type="compositionally biased region" description="Basic residues" evidence="1">
    <location>
        <begin position="8"/>
        <end position="20"/>
    </location>
</feature>
<accession>Q751T5</accession>
<dbReference type="Proteomes" id="UP000000591">
    <property type="component" value="Chromosome VI"/>
</dbReference>
<protein>
    <submittedName>
        <fullName evidence="2">AFR740Wp</fullName>
    </submittedName>
</protein>
<proteinExistence type="predicted"/>
<evidence type="ECO:0000313" key="3">
    <source>
        <dbReference type="Proteomes" id="UP000000591"/>
    </source>
</evidence>
<reference evidence="2 3" key="1">
    <citation type="journal article" date="2004" name="Science">
        <title>The Ashbya gossypii genome as a tool for mapping the ancient Saccharomyces cerevisiae genome.</title>
        <authorList>
            <person name="Dietrich F.S."/>
            <person name="Voegeli S."/>
            <person name="Brachat S."/>
            <person name="Lerch A."/>
            <person name="Gates K."/>
            <person name="Steiner S."/>
            <person name="Mohr C."/>
            <person name="Pohlmann R."/>
            <person name="Luedi P."/>
            <person name="Choi S."/>
            <person name="Wing R.A."/>
            <person name="Flavier A."/>
            <person name="Gaffney T.D."/>
            <person name="Philippsen P."/>
        </authorList>
    </citation>
    <scope>NUCLEOTIDE SEQUENCE [LARGE SCALE GENOMIC DNA]</scope>
    <source>
        <strain evidence="3">ATCC 10895 / CBS 109.51 / FGSC 9923 / NRRL Y-1056</strain>
    </source>
</reference>
<dbReference type="GeneID" id="4622579"/>
<dbReference type="KEGG" id="ago:AGOS_AFR740W"/>
<feature type="region of interest" description="Disordered" evidence="1">
    <location>
        <begin position="1"/>
        <end position="20"/>
    </location>
</feature>
<sequence>MGLQTLRASHKPPNKPGHHFRSTQKISFAKLGLLARDRPALLAHKRSFRTVMMISGLCTNAKEHRLRFSVPDLRAMLVTCGPGIRLDGDQRTQCAHRAPLPAAHGVAKWAPARPLSSRIAYMRCSNASNCPPGSGRISSAFHLHWRFCGLSSVGRVEEGRVSFFLRKLLG</sequence>
<reference evidence="3" key="2">
    <citation type="journal article" date="2013" name="G3 (Bethesda)">
        <title>Genomes of Ashbya fungi isolated from insects reveal four mating-type loci, numerous translocations, lack of transposons, and distinct gene duplications.</title>
        <authorList>
            <person name="Dietrich F.S."/>
            <person name="Voegeli S."/>
            <person name="Kuo S."/>
            <person name="Philippsen P."/>
        </authorList>
    </citation>
    <scope>GENOME REANNOTATION</scope>
    <source>
        <strain evidence="3">ATCC 10895 / CBS 109.51 / FGSC 9923 / NRRL Y-1056</strain>
    </source>
</reference>
<name>Q751T5_EREGS</name>
<dbReference type="RefSeq" id="NP_986288.1">
    <property type="nucleotide sequence ID" value="NM_212424.1"/>
</dbReference>
<dbReference type="HOGENOM" id="CLU_1570256_0_0_1"/>
<evidence type="ECO:0000313" key="2">
    <source>
        <dbReference type="EMBL" id="AAS54112.1"/>
    </source>
</evidence>
<dbReference type="AlphaFoldDB" id="Q751T5"/>
<dbReference type="InParanoid" id="Q751T5"/>
<dbReference type="EMBL" id="AE016819">
    <property type="protein sequence ID" value="AAS54112.1"/>
    <property type="molecule type" value="Genomic_DNA"/>
</dbReference>
<evidence type="ECO:0000256" key="1">
    <source>
        <dbReference type="SAM" id="MobiDB-lite"/>
    </source>
</evidence>
<gene>
    <name evidence="2" type="ORF">AGOS_AFR740W</name>
</gene>
<keyword evidence="3" id="KW-1185">Reference proteome</keyword>
<organism evidence="2 3">
    <name type="scientific">Eremothecium gossypii (strain ATCC 10895 / CBS 109.51 / FGSC 9923 / NRRL Y-1056)</name>
    <name type="common">Yeast</name>
    <name type="synonym">Ashbya gossypii</name>
    <dbReference type="NCBI Taxonomy" id="284811"/>
    <lineage>
        <taxon>Eukaryota</taxon>
        <taxon>Fungi</taxon>
        <taxon>Dikarya</taxon>
        <taxon>Ascomycota</taxon>
        <taxon>Saccharomycotina</taxon>
        <taxon>Saccharomycetes</taxon>
        <taxon>Saccharomycetales</taxon>
        <taxon>Saccharomycetaceae</taxon>
        <taxon>Eremothecium</taxon>
    </lineage>
</organism>